<dbReference type="Pfam" id="PF02738">
    <property type="entry name" value="MoCoBD_1"/>
    <property type="match status" value="1"/>
</dbReference>
<dbReference type="KEGG" id="sacd:HS1genome_0527"/>
<dbReference type="OrthoDB" id="57164at2157"/>
<dbReference type="Gene3D" id="3.90.1170.50">
    <property type="entry name" value="Aldehyde oxidase/xanthine dehydrogenase, a/b hammerhead"/>
    <property type="match status" value="1"/>
</dbReference>
<protein>
    <submittedName>
        <fullName evidence="4">Carbon monoxide dehydrogenase</fullName>
        <ecNumber evidence="4">1.2.7.4</ecNumber>
    </submittedName>
</protein>
<dbReference type="RefSeq" id="WP_126449460.1">
    <property type="nucleotide sequence ID" value="NZ_AP018553.1"/>
</dbReference>
<dbReference type="GO" id="GO:0043885">
    <property type="term" value="F:anaerobic carbon-monoxide dehydrogenase activity"/>
    <property type="evidence" value="ECO:0007669"/>
    <property type="project" value="UniProtKB-EC"/>
</dbReference>
<evidence type="ECO:0000313" key="5">
    <source>
        <dbReference type="EMBL" id="GGT94702.1"/>
    </source>
</evidence>
<reference evidence="5" key="1">
    <citation type="journal article" date="2014" name="Int. J. Syst. Evol. Microbiol.">
        <title>Complete genome sequence of Corynebacterium casei LMG S-19264T (=DSM 44701T), isolated from a smear-ripened cheese.</title>
        <authorList>
            <consortium name="US DOE Joint Genome Institute (JGI-PGF)"/>
            <person name="Walter F."/>
            <person name="Albersmeier A."/>
            <person name="Kalinowski J."/>
            <person name="Ruckert C."/>
        </authorList>
    </citation>
    <scope>NUCLEOTIDE SEQUENCE</scope>
    <source>
        <strain evidence="5">JCM 31740</strain>
    </source>
</reference>
<dbReference type="InterPro" id="IPR036856">
    <property type="entry name" value="Ald_Oxase/Xan_DH_a/b_sf"/>
</dbReference>
<dbReference type="Proteomes" id="UP000616143">
    <property type="component" value="Unassembled WGS sequence"/>
</dbReference>
<evidence type="ECO:0000313" key="4">
    <source>
        <dbReference type="EMBL" id="BBD72138.1"/>
    </source>
</evidence>
<dbReference type="EC" id="1.2.7.4" evidence="4"/>
<sequence length="811" mass="88749">MEARALVELEKEVQLPFIGVAVRRVEDLRLVTGQGKFVDDLPTPPNLHYAAIVRSPYPHARIKSIDVSRATRLPGVRTVVTGKDVKYITDPFPMAIHSPVKYYSLAIDRVRYVGEPVAVVVARDRFTAEDGADLVDVEYEPLPPVLDPAKALDSPPIHEEVGSNVVWSREYVFGDPKEIDSAYKVVSVHVRVPRFTTPPMEPYGITAAYDSASGILTEWTNFQGPFTFYYIAMRALRLTEERFRLIVSPDIGGGFGDKTALFHYMTLLGATSIVAGVPVKWIETRTEHFIGSTRAASRVATFRLGLTSDGLITSLHADLLDDVGAYPRSPEPGHVLRQLGNFVGPYKIRNVRINARVVVTNTVPTSPIRGFGGQHLYFALEKGVTKAAKELGIDPVALRMHNFIGKEEFPYTTPTGGVYDSGDYIAAVRRLMELIDYPKVRERLEEERKRGRLVGLGIAVGIDPSVSNMGYLDSTTPPGERGKDFLPKSGGQHTATVKLEPSGKVICQLDSAPQGQGHETVAAQVVASVLGVRPEDVRVVAAIDTHQTVWSVSSGTYSSRFASVGVSAVYSAAMKLRTKLLRIASKLLGVSEDNLVLENGEVKVRGEGRGVSLRRLAGTYHWNPASVIEDDVGLYASSTYHVKTLVSPDSLDRTNSSGTYGFLADAALVEVDRETFDVKVLRYVTVHDAGTVINPGIVLQQTIGAVNQGLEEALYQELIYDEEGQPLTTNFGDYYVNSIREAVDVEMEHAPTRSPFTLLGSKGIGESNTETAPVALTLAVEDALSAYGVEFNELPVSPEKIWRALLFKKYS</sequence>
<dbReference type="InterPro" id="IPR000674">
    <property type="entry name" value="Ald_Oxase/Xan_DH_a/b"/>
</dbReference>
<dbReference type="EMBL" id="AP018553">
    <property type="protein sequence ID" value="BBD72138.1"/>
    <property type="molecule type" value="Genomic_DNA"/>
</dbReference>
<dbReference type="SUPFAM" id="SSF54665">
    <property type="entry name" value="CO dehydrogenase molybdoprotein N-domain-like"/>
    <property type="match status" value="1"/>
</dbReference>
<dbReference type="AlphaFoldDB" id="A0A348B1T6"/>
<dbReference type="Pfam" id="PF01315">
    <property type="entry name" value="Ald_Xan_dh_C"/>
    <property type="match status" value="1"/>
</dbReference>
<reference evidence="5" key="4">
    <citation type="submission" date="2020-09" db="EMBL/GenBank/DDBJ databases">
        <authorList>
            <person name="Sun Q."/>
            <person name="Ohkuma M."/>
        </authorList>
    </citation>
    <scope>NUCLEOTIDE SEQUENCE</scope>
    <source>
        <strain evidence="5">JCM 31740</strain>
    </source>
</reference>
<evidence type="ECO:0000259" key="3">
    <source>
        <dbReference type="SMART" id="SM01008"/>
    </source>
</evidence>
<keyword evidence="1" id="KW-0500">Molybdenum</keyword>
<feature type="domain" description="Aldehyde oxidase/xanthine dehydrogenase a/b hammerhead" evidence="3">
    <location>
        <begin position="32"/>
        <end position="143"/>
    </location>
</feature>
<dbReference type="EMBL" id="BMQS01000008">
    <property type="protein sequence ID" value="GGT94702.1"/>
    <property type="molecule type" value="Genomic_DNA"/>
</dbReference>
<evidence type="ECO:0000256" key="2">
    <source>
        <dbReference type="ARBA" id="ARBA00023002"/>
    </source>
</evidence>
<dbReference type="InterPro" id="IPR037165">
    <property type="entry name" value="AldOxase/xan_DH_Mopterin-bd_sf"/>
</dbReference>
<reference evidence="6" key="2">
    <citation type="submission" date="2018-04" db="EMBL/GenBank/DDBJ databases">
        <title>Complete genome sequence of Sulfodiicoccus acidiphilus strain HS-1.</title>
        <authorList>
            <person name="Sakai H.D."/>
            <person name="Kurosawa N."/>
        </authorList>
    </citation>
    <scope>NUCLEOTIDE SEQUENCE [LARGE SCALE GENOMIC DNA]</scope>
    <source>
        <strain evidence="6">HS-1</strain>
    </source>
</reference>
<dbReference type="PANTHER" id="PTHR11908">
    <property type="entry name" value="XANTHINE DEHYDROGENASE"/>
    <property type="match status" value="1"/>
</dbReference>
<accession>A0A348B1T6</accession>
<dbReference type="Pfam" id="PF20256">
    <property type="entry name" value="MoCoBD_2"/>
    <property type="match status" value="1"/>
</dbReference>
<dbReference type="GeneID" id="38666030"/>
<organism evidence="4 6">
    <name type="scientific">Sulfodiicoccus acidiphilus</name>
    <dbReference type="NCBI Taxonomy" id="1670455"/>
    <lineage>
        <taxon>Archaea</taxon>
        <taxon>Thermoproteota</taxon>
        <taxon>Thermoprotei</taxon>
        <taxon>Sulfolobales</taxon>
        <taxon>Sulfolobaceae</taxon>
        <taxon>Sulfodiicoccus</taxon>
    </lineage>
</organism>
<dbReference type="SUPFAM" id="SSF56003">
    <property type="entry name" value="Molybdenum cofactor-binding domain"/>
    <property type="match status" value="1"/>
</dbReference>
<dbReference type="InterPro" id="IPR008274">
    <property type="entry name" value="AldOxase/xan_DH_MoCoBD1"/>
</dbReference>
<keyword evidence="2 4" id="KW-0560">Oxidoreductase</keyword>
<dbReference type="InterPro" id="IPR046867">
    <property type="entry name" value="AldOxase/xan_DH_MoCoBD2"/>
</dbReference>
<name>A0A348B1T6_9CREN</name>
<dbReference type="GO" id="GO:0005506">
    <property type="term" value="F:iron ion binding"/>
    <property type="evidence" value="ECO:0007669"/>
    <property type="project" value="InterPro"/>
</dbReference>
<dbReference type="Proteomes" id="UP000276741">
    <property type="component" value="Chromosome"/>
</dbReference>
<dbReference type="PANTHER" id="PTHR11908:SF132">
    <property type="entry name" value="ALDEHYDE OXIDASE 1-RELATED"/>
    <property type="match status" value="1"/>
</dbReference>
<dbReference type="SMART" id="SM01008">
    <property type="entry name" value="Ald_Xan_dh_C"/>
    <property type="match status" value="1"/>
</dbReference>
<evidence type="ECO:0000256" key="1">
    <source>
        <dbReference type="ARBA" id="ARBA00022505"/>
    </source>
</evidence>
<reference evidence="4" key="3">
    <citation type="journal article" date="2019" name="BMC Res. Notes">
        <title>Complete genome sequence of the Sulfodiicoccus acidiphilus strain HS-1T, the first crenarchaeon that lacks polB3, isolated from an acidic hot spring in Ohwaku-dani, Hakone, Japan.</title>
        <authorList>
            <person name="Sakai H.D."/>
            <person name="Kurosawa N."/>
        </authorList>
    </citation>
    <scope>NUCLEOTIDE SEQUENCE</scope>
    <source>
        <strain evidence="4">HS-1</strain>
    </source>
</reference>
<proteinExistence type="predicted"/>
<evidence type="ECO:0000313" key="6">
    <source>
        <dbReference type="Proteomes" id="UP000276741"/>
    </source>
</evidence>
<dbReference type="InterPro" id="IPR016208">
    <property type="entry name" value="Ald_Oxase/xanthine_DH-like"/>
</dbReference>
<keyword evidence="6" id="KW-1185">Reference proteome</keyword>
<dbReference type="Gene3D" id="3.30.365.10">
    <property type="entry name" value="Aldehyde oxidase/xanthine dehydrogenase, molybdopterin binding domain"/>
    <property type="match status" value="4"/>
</dbReference>
<gene>
    <name evidence="5" type="primary">cutL</name>
    <name evidence="5" type="ORF">GCM10007116_10380</name>
    <name evidence="4" type="ORF">HS1genome_0527</name>
</gene>